<proteinExistence type="predicted"/>
<sequence length="721" mass="81701">MESEEDSTQPPEQDITPQHFPIEILETEGFSQQSSGDEKSGMKFDVLFDPNCSQCKPLTRHFISKTNKNTLPYYTPEGMNCCSYTAIIIKMFKTYTQQLIKAQRQSKTTTSWGKPVMPGRHHSKTIDLKKRGCLSVNMDSSADENEKISPRKLSPDVFDLNNVSKFDVEKRTLIPSPVKESYQLNFVDKSKDEGDSKLYNYDIETQIYNEIQSSENEAADDSDFVPEKESSKQRRAKPKSKPTRKRKKSISPIEFTSKKTPQKIVSDFFMQIHDSQSKFIQSTSSQWLSKDSELDQSASKDSKSNFKDSKSSQSNFKDLKSSQSNYSSKDDLILASQDSNEILNPQGDIYSTQVSQQKRTPRLGRPARKKAKVETLPKRRISISSDDELLEKHLKDVSVKKIKLNPISLDKDNIFNEGDSKIRSKTTRTYQKKARNKKPVEPDPENAVDFDQLLSLPTLHYSPQSSQKTTSPKNSQSDRENVLSRNVRQIQGESSDISSESPIKTVIKRKSFSLWDSEDELDSNLIERASCNQSKTVVNVKPMQQTVTKDNGPSTSQVTSPGHQSNVNVVTPIRRLALEVQPEDISNQEEDEVEEVIECPLCGNNFSSNMIERHAATCGEEEIQEEDIPVPARPFLNTERNPRDEVDVNLNPTSLSPHGFGKISDSQSLYKASNDWPGKKTEIQEAMQKDFHHSPSAAQFLQIEQNNANAKQEVSNYHRRG</sequence>
<reference evidence="2 3" key="1">
    <citation type="journal article" date="2013" name="Nature">
        <title>Insights into bilaterian evolution from three spiralian genomes.</title>
        <authorList>
            <person name="Simakov O."/>
            <person name="Marletaz F."/>
            <person name="Cho S.J."/>
            <person name="Edsinger-Gonzales E."/>
            <person name="Havlak P."/>
            <person name="Hellsten U."/>
            <person name="Kuo D.H."/>
            <person name="Larsson T."/>
            <person name="Lv J."/>
            <person name="Arendt D."/>
            <person name="Savage R."/>
            <person name="Osoegawa K."/>
            <person name="de Jong P."/>
            <person name="Grimwood J."/>
            <person name="Chapman J.A."/>
            <person name="Shapiro H."/>
            <person name="Aerts A."/>
            <person name="Otillar R.P."/>
            <person name="Terry A.Y."/>
            <person name="Boore J.L."/>
            <person name="Grigoriev I.V."/>
            <person name="Lindberg D.R."/>
            <person name="Seaver E.C."/>
            <person name="Weisblat D.A."/>
            <person name="Putnam N.H."/>
            <person name="Rokhsar D.S."/>
        </authorList>
    </citation>
    <scope>NUCLEOTIDE SEQUENCE [LARGE SCALE GENOMIC DNA]</scope>
</reference>
<accession>V4B3R4</accession>
<gene>
    <name evidence="2" type="ORF">LOTGIDRAFT_236817</name>
</gene>
<dbReference type="CTD" id="20250266"/>
<feature type="region of interest" description="Disordered" evidence="1">
    <location>
        <begin position="212"/>
        <end position="256"/>
    </location>
</feature>
<dbReference type="RefSeq" id="XP_009066207.1">
    <property type="nucleotide sequence ID" value="XM_009067959.1"/>
</dbReference>
<dbReference type="OrthoDB" id="6115745at2759"/>
<dbReference type="HOGENOM" id="CLU_383701_0_0_1"/>
<feature type="compositionally biased region" description="Polar residues" evidence="1">
    <location>
        <begin position="483"/>
        <end position="498"/>
    </location>
</feature>
<feature type="region of interest" description="Disordered" evidence="1">
    <location>
        <begin position="546"/>
        <end position="565"/>
    </location>
</feature>
<feature type="compositionally biased region" description="Polar residues" evidence="1">
    <location>
        <begin position="344"/>
        <end position="358"/>
    </location>
</feature>
<keyword evidence="3" id="KW-1185">Reference proteome</keyword>
<feature type="compositionally biased region" description="Basic residues" evidence="1">
    <location>
        <begin position="359"/>
        <end position="371"/>
    </location>
</feature>
<dbReference type="AlphaFoldDB" id="V4B3R4"/>
<evidence type="ECO:0008006" key="4">
    <source>
        <dbReference type="Google" id="ProtNLM"/>
    </source>
</evidence>
<evidence type="ECO:0000313" key="3">
    <source>
        <dbReference type="Proteomes" id="UP000030746"/>
    </source>
</evidence>
<evidence type="ECO:0000256" key="1">
    <source>
        <dbReference type="SAM" id="MobiDB-lite"/>
    </source>
</evidence>
<feature type="region of interest" description="Disordered" evidence="1">
    <location>
        <begin position="424"/>
        <end position="498"/>
    </location>
</feature>
<feature type="compositionally biased region" description="Basic residues" evidence="1">
    <location>
        <begin position="233"/>
        <end position="249"/>
    </location>
</feature>
<feature type="compositionally biased region" description="Basic and acidic residues" evidence="1">
    <location>
        <begin position="291"/>
        <end position="310"/>
    </location>
</feature>
<feature type="region of interest" description="Disordered" evidence="1">
    <location>
        <begin position="344"/>
        <end position="375"/>
    </location>
</feature>
<dbReference type="Proteomes" id="UP000030746">
    <property type="component" value="Unassembled WGS sequence"/>
</dbReference>
<organism evidence="2 3">
    <name type="scientific">Lottia gigantea</name>
    <name type="common">Giant owl limpet</name>
    <dbReference type="NCBI Taxonomy" id="225164"/>
    <lineage>
        <taxon>Eukaryota</taxon>
        <taxon>Metazoa</taxon>
        <taxon>Spiralia</taxon>
        <taxon>Lophotrochozoa</taxon>
        <taxon>Mollusca</taxon>
        <taxon>Gastropoda</taxon>
        <taxon>Patellogastropoda</taxon>
        <taxon>Lottioidea</taxon>
        <taxon>Lottiidae</taxon>
        <taxon>Lottia</taxon>
    </lineage>
</organism>
<evidence type="ECO:0000313" key="2">
    <source>
        <dbReference type="EMBL" id="ESO83024.1"/>
    </source>
</evidence>
<dbReference type="KEGG" id="lgi:LOTGIDRAFT_236817"/>
<feature type="region of interest" description="Disordered" evidence="1">
    <location>
        <begin position="1"/>
        <end position="39"/>
    </location>
</feature>
<feature type="region of interest" description="Disordered" evidence="1">
    <location>
        <begin position="633"/>
        <end position="666"/>
    </location>
</feature>
<name>V4B3R4_LOTGI</name>
<feature type="compositionally biased region" description="Polar residues" evidence="1">
    <location>
        <begin position="461"/>
        <end position="475"/>
    </location>
</feature>
<feature type="compositionally biased region" description="Basic residues" evidence="1">
    <location>
        <begin position="424"/>
        <end position="437"/>
    </location>
</feature>
<dbReference type="EMBL" id="KB203796">
    <property type="protein sequence ID" value="ESO83024.1"/>
    <property type="molecule type" value="Genomic_DNA"/>
</dbReference>
<dbReference type="GeneID" id="20250266"/>
<feature type="region of interest" description="Disordered" evidence="1">
    <location>
        <begin position="291"/>
        <end position="331"/>
    </location>
</feature>
<protein>
    <recommendedName>
        <fullName evidence="4">UBZ4-type domain-containing protein</fullName>
    </recommendedName>
</protein>